<keyword evidence="1" id="KW-0812">Transmembrane</keyword>
<protein>
    <submittedName>
        <fullName evidence="2">Uncharacterized protein</fullName>
    </submittedName>
</protein>
<dbReference type="EMBL" id="CP141259">
    <property type="protein sequence ID" value="WRL44958.1"/>
    <property type="molecule type" value="Genomic_DNA"/>
</dbReference>
<gene>
    <name evidence="2" type="ORF">U5817_17300</name>
</gene>
<evidence type="ECO:0000256" key="1">
    <source>
        <dbReference type="SAM" id="Phobius"/>
    </source>
</evidence>
<name>A0ABZ1AGE7_AROEV</name>
<organism evidence="2 3">
    <name type="scientific">Aromatoleum evansii</name>
    <name type="common">Azoarcus evansii</name>
    <dbReference type="NCBI Taxonomy" id="59406"/>
    <lineage>
        <taxon>Bacteria</taxon>
        <taxon>Pseudomonadati</taxon>
        <taxon>Pseudomonadota</taxon>
        <taxon>Betaproteobacteria</taxon>
        <taxon>Rhodocyclales</taxon>
        <taxon>Rhodocyclaceae</taxon>
        <taxon>Aromatoleum</taxon>
    </lineage>
</organism>
<proteinExistence type="predicted"/>
<accession>A0ABZ1AGE7</accession>
<evidence type="ECO:0000313" key="3">
    <source>
        <dbReference type="Proteomes" id="UP001626593"/>
    </source>
</evidence>
<keyword evidence="3" id="KW-1185">Reference proteome</keyword>
<sequence length="286" mass="30882">MFDVLLAATSAQLGAGGDASDVDPLLLRAVADTNPSLSAFRWFELDNDAVQGAVNAAKGKYFEYLVVERLNNGEQVGPLMLESGQRAELAESFNQPGWDVRIVDDHGQVLDYLQMKATDSIGYVKNALERYPDIQILGTTEVAEGDFVIDSGMSNSELRDVVGHAVHSLDDSVTEMFLDYFSPLLPLAVIAGVEGYRMTVGNQSISDFKLTLARRGQRVVATQLAGAAVFAIGGGLLSLPAAVVGGLWYDRVFNQASIGRAFSTSCERLLSLRLYQQERLLGGAQL</sequence>
<keyword evidence="1" id="KW-0472">Membrane</keyword>
<keyword evidence="1" id="KW-1133">Transmembrane helix</keyword>
<dbReference type="Proteomes" id="UP001626593">
    <property type="component" value="Chromosome"/>
</dbReference>
<evidence type="ECO:0000313" key="2">
    <source>
        <dbReference type="EMBL" id="WRL44958.1"/>
    </source>
</evidence>
<dbReference type="RefSeq" id="WP_407278221.1">
    <property type="nucleotide sequence ID" value="NZ_CP141259.1"/>
</dbReference>
<reference evidence="2 3" key="1">
    <citation type="submission" date="2023-12" db="EMBL/GenBank/DDBJ databases">
        <title>A. evansii MAY27, complete genome.</title>
        <authorList>
            <person name="Wang Y."/>
        </authorList>
    </citation>
    <scope>NUCLEOTIDE SEQUENCE [LARGE SCALE GENOMIC DNA]</scope>
    <source>
        <strain evidence="2 3">MAY27</strain>
    </source>
</reference>
<feature type="transmembrane region" description="Helical" evidence="1">
    <location>
        <begin position="224"/>
        <end position="249"/>
    </location>
</feature>